<dbReference type="GO" id="GO:0016874">
    <property type="term" value="F:ligase activity"/>
    <property type="evidence" value="ECO:0007669"/>
    <property type="project" value="UniProtKB-KW"/>
</dbReference>
<evidence type="ECO:0000313" key="10">
    <source>
        <dbReference type="Proteomes" id="UP000293652"/>
    </source>
</evidence>
<protein>
    <submittedName>
        <fullName evidence="8">O-antigen ligase family protein</fullName>
    </submittedName>
</protein>
<evidence type="ECO:0000256" key="1">
    <source>
        <dbReference type="ARBA" id="ARBA00004141"/>
    </source>
</evidence>
<dbReference type="RefSeq" id="WP_033181561.1">
    <property type="nucleotide sequence ID" value="NZ_JAAXCI010000008.1"/>
</dbReference>
<keyword evidence="4 5" id="KW-0472">Membrane</keyword>
<feature type="transmembrane region" description="Helical" evidence="5">
    <location>
        <begin position="99"/>
        <end position="118"/>
    </location>
</feature>
<dbReference type="Proteomes" id="UP000293652">
    <property type="component" value="Unassembled WGS sequence"/>
</dbReference>
<evidence type="ECO:0000313" key="9">
    <source>
        <dbReference type="Proteomes" id="UP000292036"/>
    </source>
</evidence>
<dbReference type="PANTHER" id="PTHR37422">
    <property type="entry name" value="TEICHURONIC ACID BIOSYNTHESIS PROTEIN TUAE"/>
    <property type="match status" value="1"/>
</dbReference>
<keyword evidence="3 5" id="KW-1133">Transmembrane helix</keyword>
<feature type="transmembrane region" description="Helical" evidence="5">
    <location>
        <begin position="188"/>
        <end position="207"/>
    </location>
</feature>
<dbReference type="EMBL" id="SIPC01000001">
    <property type="protein sequence ID" value="TAX70507.1"/>
    <property type="molecule type" value="Genomic_DNA"/>
</dbReference>
<evidence type="ECO:0000256" key="2">
    <source>
        <dbReference type="ARBA" id="ARBA00022692"/>
    </source>
</evidence>
<gene>
    <name evidence="8" type="ORF">ELI03_01505</name>
    <name evidence="7" type="ORF">ELI19_01480</name>
</gene>
<evidence type="ECO:0000256" key="5">
    <source>
        <dbReference type="SAM" id="Phobius"/>
    </source>
</evidence>
<dbReference type="InterPro" id="IPR051533">
    <property type="entry name" value="WaaL-like"/>
</dbReference>
<dbReference type="InterPro" id="IPR007016">
    <property type="entry name" value="O-antigen_ligase-rel_domated"/>
</dbReference>
<feature type="transmembrane region" description="Helical" evidence="5">
    <location>
        <begin position="397"/>
        <end position="421"/>
    </location>
</feature>
<keyword evidence="8" id="KW-0436">Ligase</keyword>
<evidence type="ECO:0000313" key="8">
    <source>
        <dbReference type="EMBL" id="TAX70507.1"/>
    </source>
</evidence>
<organism evidence="8 10">
    <name type="scientific">Rhizobium leguminosarum</name>
    <dbReference type="NCBI Taxonomy" id="384"/>
    <lineage>
        <taxon>Bacteria</taxon>
        <taxon>Pseudomonadati</taxon>
        <taxon>Pseudomonadota</taxon>
        <taxon>Alphaproteobacteria</taxon>
        <taxon>Hyphomicrobiales</taxon>
        <taxon>Rhizobiaceae</taxon>
        <taxon>Rhizobium/Agrobacterium group</taxon>
        <taxon>Rhizobium</taxon>
    </lineage>
</organism>
<feature type="transmembrane region" description="Helical" evidence="5">
    <location>
        <begin position="356"/>
        <end position="377"/>
    </location>
</feature>
<proteinExistence type="predicted"/>
<evidence type="ECO:0000256" key="4">
    <source>
        <dbReference type="ARBA" id="ARBA00023136"/>
    </source>
</evidence>
<feature type="transmembrane region" description="Helical" evidence="5">
    <location>
        <begin position="31"/>
        <end position="48"/>
    </location>
</feature>
<comment type="subcellular location">
    <subcellularLocation>
        <location evidence="1">Membrane</location>
        <topology evidence="1">Multi-pass membrane protein</topology>
    </subcellularLocation>
</comment>
<feature type="transmembrane region" description="Helical" evidence="5">
    <location>
        <begin position="152"/>
        <end position="176"/>
    </location>
</feature>
<feature type="transmembrane region" description="Helical" evidence="5">
    <location>
        <begin position="124"/>
        <end position="140"/>
    </location>
</feature>
<evidence type="ECO:0000259" key="6">
    <source>
        <dbReference type="Pfam" id="PF04932"/>
    </source>
</evidence>
<dbReference type="Proteomes" id="UP000292036">
    <property type="component" value="Unassembled WGS sequence"/>
</dbReference>
<keyword evidence="2 5" id="KW-0812">Transmembrane</keyword>
<feature type="domain" description="O-antigen ligase-related" evidence="6">
    <location>
        <begin position="224"/>
        <end position="369"/>
    </location>
</feature>
<reference evidence="9 10" key="1">
    <citation type="submission" date="2019-02" db="EMBL/GenBank/DDBJ databases">
        <title>The genomic architecture of introgression among sibling species of bacteria.</title>
        <authorList>
            <person name="Cavassim M.I.A."/>
            <person name="Moeskjaer S."/>
            <person name="Moslemi C."/>
            <person name="Fields B."/>
            <person name="Bachmann A."/>
            <person name="Vilhjalmsson B."/>
            <person name="Schierup M.H."/>
            <person name="Young J.P.W."/>
            <person name="Andersen S.U."/>
        </authorList>
    </citation>
    <scope>NUCLEOTIDE SEQUENCE [LARGE SCALE GENOMIC DNA]</scope>
    <source>
        <strain evidence="8 10">SM145A</strain>
        <strain evidence="7 9">SM151B</strain>
    </source>
</reference>
<dbReference type="GO" id="GO:0016020">
    <property type="term" value="C:membrane"/>
    <property type="evidence" value="ECO:0007669"/>
    <property type="project" value="UniProtKB-SubCell"/>
</dbReference>
<evidence type="ECO:0000313" key="7">
    <source>
        <dbReference type="EMBL" id="TAW28257.1"/>
    </source>
</evidence>
<dbReference type="EMBL" id="SIPS01000001">
    <property type="protein sequence ID" value="TAW28257.1"/>
    <property type="molecule type" value="Genomic_DNA"/>
</dbReference>
<sequence>MAIQDASIARDYYQGSHRRRTASRWRVRRDVLAKLVLTVAFYAALWRATSMWYGLPANFDDGAAVDPLPMKLMLYSLIPLSGLYFLLEQRQFLRTFSRISPLIGIVAISCLTSIVFSIDRGASLKGLAAVIVLAVPPLLFRARYGNVEAFRILGRFAIAAAFINVLYTVAFPQFAIMRGSYAGMVKGAFYHKNTLGQFCSVSFVCLLSTQKQGRLRYSTLIRWAAMLCLLALIVATKSSTAVVLTMFGSVMLYAIRIIHVYPNRLFRSFVVALLFVLVGFAASFIYLGVASAVAEAFGKDLTFSGRTNIWEQLLPLIWDKPITGYGFAMFRQPEVMEEYVKVTFDARSTHNTYLELALNIGIPGIAAWVLFLVTRLFKKMTIVESDREESGVRRKEIVIIILIMLGSMTEAGMMLAPFILWPHTVIALSELRPRLLANRRPREA</sequence>
<dbReference type="AlphaFoldDB" id="A0A4Q8XV98"/>
<accession>A0A4Q8XV98</accession>
<evidence type="ECO:0000256" key="3">
    <source>
        <dbReference type="ARBA" id="ARBA00022989"/>
    </source>
</evidence>
<name>A0A4Q8XV98_RHILE</name>
<dbReference type="PANTHER" id="PTHR37422:SF17">
    <property type="entry name" value="O-ANTIGEN LIGASE"/>
    <property type="match status" value="1"/>
</dbReference>
<dbReference type="Pfam" id="PF04932">
    <property type="entry name" value="Wzy_C"/>
    <property type="match status" value="1"/>
</dbReference>
<feature type="transmembrane region" description="Helical" evidence="5">
    <location>
        <begin position="219"/>
        <end position="235"/>
    </location>
</feature>
<comment type="caution">
    <text evidence="8">The sequence shown here is derived from an EMBL/GenBank/DDBJ whole genome shotgun (WGS) entry which is preliminary data.</text>
</comment>
<dbReference type="GeneID" id="303212789"/>
<feature type="transmembrane region" description="Helical" evidence="5">
    <location>
        <begin position="270"/>
        <end position="294"/>
    </location>
</feature>
<feature type="transmembrane region" description="Helical" evidence="5">
    <location>
        <begin position="241"/>
        <end position="258"/>
    </location>
</feature>
<feature type="transmembrane region" description="Helical" evidence="5">
    <location>
        <begin position="68"/>
        <end position="87"/>
    </location>
</feature>